<evidence type="ECO:0000313" key="2">
    <source>
        <dbReference type="EMBL" id="CEO90433.1"/>
    </source>
</evidence>
<protein>
    <submittedName>
        <fullName evidence="2">Uncharacterized protein</fullName>
    </submittedName>
</protein>
<organism evidence="2 3">
    <name type="scientific">Syntrophaceticus schinkii</name>
    <dbReference type="NCBI Taxonomy" id="499207"/>
    <lineage>
        <taxon>Bacteria</taxon>
        <taxon>Bacillati</taxon>
        <taxon>Bacillota</taxon>
        <taxon>Clostridia</taxon>
        <taxon>Thermoanaerobacterales</taxon>
        <taxon>Thermoanaerobacterales Family III. Incertae Sedis</taxon>
        <taxon>Syntrophaceticus</taxon>
    </lineage>
</organism>
<evidence type="ECO:0000313" key="3">
    <source>
        <dbReference type="Proteomes" id="UP000046155"/>
    </source>
</evidence>
<dbReference type="Proteomes" id="UP000046155">
    <property type="component" value="Unassembled WGS sequence"/>
</dbReference>
<name>A0A0B7MQJ3_9FIRM</name>
<evidence type="ECO:0000256" key="1">
    <source>
        <dbReference type="SAM" id="MobiDB-lite"/>
    </source>
</evidence>
<dbReference type="AlphaFoldDB" id="A0A0B7MQJ3"/>
<dbReference type="EMBL" id="CDRZ01000289">
    <property type="protein sequence ID" value="CEO90433.1"/>
    <property type="molecule type" value="Genomic_DNA"/>
</dbReference>
<keyword evidence="3" id="KW-1185">Reference proteome</keyword>
<feature type="region of interest" description="Disordered" evidence="1">
    <location>
        <begin position="37"/>
        <end position="63"/>
    </location>
</feature>
<accession>A0A0B7MQJ3</accession>
<proteinExistence type="predicted"/>
<sequence>MSRYFVVLLKAEIRVYRREKDIAKKVTSREVATKASKLLRSRRTSNNTKFVAGSALSQREKKR</sequence>
<reference evidence="3" key="1">
    <citation type="submission" date="2015-01" db="EMBL/GenBank/DDBJ databases">
        <authorList>
            <person name="Manzoor Shahid"/>
            <person name="Zubair Saima"/>
        </authorList>
    </citation>
    <scope>NUCLEOTIDE SEQUENCE [LARGE SCALE GENOMIC DNA]</scope>
    <source>
        <strain evidence="3">Sp3</strain>
    </source>
</reference>
<gene>
    <name evidence="2" type="ORF">SSCH_880004</name>
</gene>